<gene>
    <name evidence="1" type="ORF">E4021_04680</name>
</gene>
<dbReference type="Proteomes" id="UP000308528">
    <property type="component" value="Unassembled WGS sequence"/>
</dbReference>
<comment type="caution">
    <text evidence="1">The sequence shown here is derived from an EMBL/GenBank/DDBJ whole genome shotgun (WGS) entry which is preliminary data.</text>
</comment>
<sequence>MKRTASAVWQGSGKEGSGYLNTKSGVLERTSYSYKSRFEDGKGTNPEELIAAAHSGCFTMALTFKLGEAGYTAKELHTDCSIDFQNQTIVESHLKVRAEVPGIEKEEFDKIIHDAKENCPISKVLDTEITLEYTLN</sequence>
<dbReference type="PANTHER" id="PTHR42830:SF1">
    <property type="entry name" value="OSMOTICALLY INDUCIBLE FAMILY PROTEIN"/>
    <property type="match status" value="1"/>
</dbReference>
<proteinExistence type="predicted"/>
<dbReference type="EMBL" id="SRSF01000001">
    <property type="protein sequence ID" value="THH41889.1"/>
    <property type="molecule type" value="Genomic_DNA"/>
</dbReference>
<dbReference type="OrthoDB" id="9807532at2"/>
<dbReference type="Gene3D" id="3.30.300.20">
    <property type="match status" value="1"/>
</dbReference>
<dbReference type="AlphaFoldDB" id="A0A4S4NPC3"/>
<evidence type="ECO:0000313" key="2">
    <source>
        <dbReference type="Proteomes" id="UP000308528"/>
    </source>
</evidence>
<dbReference type="Pfam" id="PF02566">
    <property type="entry name" value="OsmC"/>
    <property type="match status" value="1"/>
</dbReference>
<name>A0A4S4NPC3_9BACT</name>
<dbReference type="InterPro" id="IPR003718">
    <property type="entry name" value="OsmC/Ohr_fam"/>
</dbReference>
<dbReference type="InterPro" id="IPR036102">
    <property type="entry name" value="OsmC/Ohrsf"/>
</dbReference>
<dbReference type="InterPro" id="IPR019904">
    <property type="entry name" value="Peroxiredoxin_OsmC"/>
</dbReference>
<dbReference type="GO" id="GO:0004601">
    <property type="term" value="F:peroxidase activity"/>
    <property type="evidence" value="ECO:0007669"/>
    <property type="project" value="InterPro"/>
</dbReference>
<organism evidence="1 2">
    <name type="scientific">Neolewinella litorea</name>
    <dbReference type="NCBI Taxonomy" id="2562452"/>
    <lineage>
        <taxon>Bacteria</taxon>
        <taxon>Pseudomonadati</taxon>
        <taxon>Bacteroidota</taxon>
        <taxon>Saprospiria</taxon>
        <taxon>Saprospirales</taxon>
        <taxon>Lewinellaceae</taxon>
        <taxon>Neolewinella</taxon>
    </lineage>
</organism>
<dbReference type="InterPro" id="IPR015946">
    <property type="entry name" value="KH_dom-like_a/b"/>
</dbReference>
<accession>A0A4S4NPC3</accession>
<reference evidence="1 2" key="1">
    <citation type="submission" date="2019-04" db="EMBL/GenBank/DDBJ databases">
        <title>Lewinella litorea sp. nov., isolated from a marine sand.</title>
        <authorList>
            <person name="Yoon J.-H."/>
        </authorList>
    </citation>
    <scope>NUCLEOTIDE SEQUENCE [LARGE SCALE GENOMIC DNA]</scope>
    <source>
        <strain evidence="1 2">HSMS-39</strain>
    </source>
</reference>
<protein>
    <submittedName>
        <fullName evidence="1">OsmC family peroxiredoxin</fullName>
    </submittedName>
</protein>
<keyword evidence="2" id="KW-1185">Reference proteome</keyword>
<dbReference type="PANTHER" id="PTHR42830">
    <property type="entry name" value="OSMOTICALLY INDUCIBLE FAMILY PROTEIN"/>
    <property type="match status" value="1"/>
</dbReference>
<dbReference type="InterPro" id="IPR052707">
    <property type="entry name" value="OsmC_Ohr_Peroxiredoxin"/>
</dbReference>
<dbReference type="NCBIfam" id="TIGR03562">
    <property type="entry name" value="osmo_induc_OsmC"/>
    <property type="match status" value="1"/>
</dbReference>
<evidence type="ECO:0000313" key="1">
    <source>
        <dbReference type="EMBL" id="THH41889.1"/>
    </source>
</evidence>
<dbReference type="SUPFAM" id="SSF82784">
    <property type="entry name" value="OsmC-like"/>
    <property type="match status" value="1"/>
</dbReference>
<dbReference type="GO" id="GO:0006979">
    <property type="term" value="P:response to oxidative stress"/>
    <property type="evidence" value="ECO:0007669"/>
    <property type="project" value="InterPro"/>
</dbReference>
<dbReference type="RefSeq" id="WP_136456822.1">
    <property type="nucleotide sequence ID" value="NZ_SRSF01000001.1"/>
</dbReference>